<dbReference type="PANTHER" id="PTHR43023:SF3">
    <property type="entry name" value="PROTEIN TRIGALACTOSYLDIACYLGLYCEROL 3, CHLOROPLASTIC"/>
    <property type="match status" value="1"/>
</dbReference>
<dbReference type="InterPro" id="IPR003593">
    <property type="entry name" value="AAA+_ATPase"/>
</dbReference>
<organism evidence="5 6">
    <name type="scientific">Candidatus Bealeia paramacronuclearis</name>
    <dbReference type="NCBI Taxonomy" id="1921001"/>
    <lineage>
        <taxon>Bacteria</taxon>
        <taxon>Pseudomonadati</taxon>
        <taxon>Pseudomonadota</taxon>
        <taxon>Alphaproteobacteria</taxon>
        <taxon>Holosporales</taxon>
        <taxon>Holosporaceae</taxon>
        <taxon>Candidatus Bealeia</taxon>
    </lineage>
</organism>
<proteinExistence type="predicted"/>
<dbReference type="Pfam" id="PF00005">
    <property type="entry name" value="ABC_tran"/>
    <property type="match status" value="1"/>
</dbReference>
<dbReference type="Proteomes" id="UP001330434">
    <property type="component" value="Chromosome"/>
</dbReference>
<sequence>MSQKNIKIQIRNLSKSFGHKVVLNKLNLDIYEGESLVIIGGSGTGKSVLIKCILGLIQPDSGEILIDGKNIVGESVREQTKRLYNVSTVFQGSALFDSLKVWENVAFGLINAKGMSRKDAQAIALENLASVGLDAGVGELFPSEISGGMQRRVALARAIATAPSLIFFDEPTAGLDPIFCGIINDIISKNVKDLKATAVTITHDMASARHVADRIAMIHEGHIIWSGPASGIDHSGNPYVEQFVTGSPKGPIHLETIHKEAA</sequence>
<protein>
    <submittedName>
        <fullName evidence="5">ABC transporter ATP-binding protein</fullName>
    </submittedName>
</protein>
<dbReference type="Gene3D" id="3.40.50.300">
    <property type="entry name" value="P-loop containing nucleotide triphosphate hydrolases"/>
    <property type="match status" value="1"/>
</dbReference>
<dbReference type="InterPro" id="IPR027417">
    <property type="entry name" value="P-loop_NTPase"/>
</dbReference>
<dbReference type="GO" id="GO:0005524">
    <property type="term" value="F:ATP binding"/>
    <property type="evidence" value="ECO:0007669"/>
    <property type="project" value="UniProtKB-KW"/>
</dbReference>
<evidence type="ECO:0000256" key="3">
    <source>
        <dbReference type="ARBA" id="ARBA00022840"/>
    </source>
</evidence>
<dbReference type="EMBL" id="CP133270">
    <property type="protein sequence ID" value="WVX66152.1"/>
    <property type="molecule type" value="Genomic_DNA"/>
</dbReference>
<dbReference type="InterPro" id="IPR017871">
    <property type="entry name" value="ABC_transporter-like_CS"/>
</dbReference>
<keyword evidence="3 5" id="KW-0067">ATP-binding</keyword>
<dbReference type="PROSITE" id="PS50893">
    <property type="entry name" value="ABC_TRANSPORTER_2"/>
    <property type="match status" value="1"/>
</dbReference>
<dbReference type="RefSeq" id="WP_331256681.1">
    <property type="nucleotide sequence ID" value="NZ_CP133270.1"/>
</dbReference>
<evidence type="ECO:0000256" key="2">
    <source>
        <dbReference type="ARBA" id="ARBA00022741"/>
    </source>
</evidence>
<accession>A0ABZ2C3Z3</accession>
<reference evidence="5 6" key="1">
    <citation type="journal article" date="2024" name="Environ. Microbiol.">
        <title>Novel evolutionary insights on the interactions of the Holosporales (Alphaproteobacteria) with eukaryotic hosts from comparative genomics.</title>
        <authorList>
            <person name="Giovannini M."/>
            <person name="Petroni G."/>
            <person name="Castelli M."/>
        </authorList>
    </citation>
    <scope>NUCLEOTIDE SEQUENCE [LARGE SCALE GENOMIC DNA]</scope>
    <source>
        <strain evidence="5 6">US_Bl 15I1</strain>
    </source>
</reference>
<feature type="domain" description="ABC transporter" evidence="4">
    <location>
        <begin position="8"/>
        <end position="245"/>
    </location>
</feature>
<keyword evidence="6" id="KW-1185">Reference proteome</keyword>
<keyword evidence="2" id="KW-0547">Nucleotide-binding</keyword>
<evidence type="ECO:0000313" key="5">
    <source>
        <dbReference type="EMBL" id="WVX66152.1"/>
    </source>
</evidence>
<dbReference type="InterPro" id="IPR003439">
    <property type="entry name" value="ABC_transporter-like_ATP-bd"/>
</dbReference>
<dbReference type="SMART" id="SM00382">
    <property type="entry name" value="AAA"/>
    <property type="match status" value="1"/>
</dbReference>
<dbReference type="SUPFAM" id="SSF52540">
    <property type="entry name" value="P-loop containing nucleoside triphosphate hydrolases"/>
    <property type="match status" value="1"/>
</dbReference>
<evidence type="ECO:0000259" key="4">
    <source>
        <dbReference type="PROSITE" id="PS50893"/>
    </source>
</evidence>
<evidence type="ECO:0000256" key="1">
    <source>
        <dbReference type="ARBA" id="ARBA00022448"/>
    </source>
</evidence>
<name>A0ABZ2C3Z3_9PROT</name>
<dbReference type="PROSITE" id="PS00211">
    <property type="entry name" value="ABC_TRANSPORTER_1"/>
    <property type="match status" value="1"/>
</dbReference>
<evidence type="ECO:0000313" key="6">
    <source>
        <dbReference type="Proteomes" id="UP001330434"/>
    </source>
</evidence>
<keyword evidence="1" id="KW-0813">Transport</keyword>
<dbReference type="PANTHER" id="PTHR43023">
    <property type="entry name" value="PROTEIN TRIGALACTOSYLDIACYLGLYCEROL 3, CHLOROPLASTIC"/>
    <property type="match status" value="1"/>
</dbReference>
<gene>
    <name evidence="5" type="ORF">Bealeia1_00325</name>
</gene>